<accession>A0ABR1QJU0</accession>
<evidence type="ECO:0000256" key="2">
    <source>
        <dbReference type="SAM" id="Phobius"/>
    </source>
</evidence>
<feature type="compositionally biased region" description="Low complexity" evidence="1">
    <location>
        <begin position="97"/>
        <end position="112"/>
    </location>
</feature>
<feature type="region of interest" description="Disordered" evidence="1">
    <location>
        <begin position="89"/>
        <end position="126"/>
    </location>
</feature>
<proteinExistence type="predicted"/>
<keyword evidence="2" id="KW-0812">Transmembrane</keyword>
<gene>
    <name evidence="3" type="ORF">PG986_006157</name>
</gene>
<sequence>MFYLVPKALSYALNMDESKIVMHSLRPYDTTPELGFITTLAVAYVPSSMIQQLRTDHENPNSPLYRNPDPLVTEMTGLINPSIDIAYGSTLGGDGTSTGNSPPSGPSNNPNDAFGNGGSSSQQSSSQKGTTAAIALGAASVAGAYGAAMFIIARRYKRRKQRHQRSSSVSAPSEMRQGHVGSPALMGGALLSRDFTANGANGGYGGVGGGHGGIPGNTRDSQGSRRSDMNNSGRTAFISAPVAAENSLGWN</sequence>
<name>A0ABR1QJU0_9PEZI</name>
<comment type="caution">
    <text evidence="3">The sequence shown here is derived from an EMBL/GenBank/DDBJ whole genome shotgun (WGS) entry which is preliminary data.</text>
</comment>
<feature type="region of interest" description="Disordered" evidence="1">
    <location>
        <begin position="205"/>
        <end position="238"/>
    </location>
</feature>
<evidence type="ECO:0000313" key="4">
    <source>
        <dbReference type="Proteomes" id="UP001391051"/>
    </source>
</evidence>
<dbReference type="RefSeq" id="XP_066702241.1">
    <property type="nucleotide sequence ID" value="XM_066842379.1"/>
</dbReference>
<dbReference type="EMBL" id="JAQQWE010000004">
    <property type="protein sequence ID" value="KAK7956935.1"/>
    <property type="molecule type" value="Genomic_DNA"/>
</dbReference>
<organism evidence="3 4">
    <name type="scientific">Apiospora aurea</name>
    <dbReference type="NCBI Taxonomy" id="335848"/>
    <lineage>
        <taxon>Eukaryota</taxon>
        <taxon>Fungi</taxon>
        <taxon>Dikarya</taxon>
        <taxon>Ascomycota</taxon>
        <taxon>Pezizomycotina</taxon>
        <taxon>Sordariomycetes</taxon>
        <taxon>Xylariomycetidae</taxon>
        <taxon>Amphisphaeriales</taxon>
        <taxon>Apiosporaceae</taxon>
        <taxon>Apiospora</taxon>
    </lineage>
</organism>
<feature type="region of interest" description="Disordered" evidence="1">
    <location>
        <begin position="159"/>
        <end position="180"/>
    </location>
</feature>
<evidence type="ECO:0000313" key="3">
    <source>
        <dbReference type="EMBL" id="KAK7956935.1"/>
    </source>
</evidence>
<dbReference type="PANTHER" id="PTHR35778">
    <property type="entry name" value="SIGNALING MUCIN HKR1-RELATED"/>
    <property type="match status" value="1"/>
</dbReference>
<evidence type="ECO:0000256" key="1">
    <source>
        <dbReference type="SAM" id="MobiDB-lite"/>
    </source>
</evidence>
<keyword evidence="4" id="KW-1185">Reference proteome</keyword>
<reference evidence="3 4" key="1">
    <citation type="submission" date="2023-01" db="EMBL/GenBank/DDBJ databases">
        <title>Analysis of 21 Apiospora genomes using comparative genomics revels a genus with tremendous synthesis potential of carbohydrate active enzymes and secondary metabolites.</title>
        <authorList>
            <person name="Sorensen T."/>
        </authorList>
    </citation>
    <scope>NUCLEOTIDE SEQUENCE [LARGE SCALE GENOMIC DNA]</scope>
    <source>
        <strain evidence="3 4">CBS 24483</strain>
    </source>
</reference>
<dbReference type="GeneID" id="92075441"/>
<keyword evidence="2" id="KW-0472">Membrane</keyword>
<protein>
    <submittedName>
        <fullName evidence="3">Uncharacterized protein</fullName>
    </submittedName>
</protein>
<feature type="compositionally biased region" description="Gly residues" evidence="1">
    <location>
        <begin position="205"/>
        <end position="215"/>
    </location>
</feature>
<feature type="transmembrane region" description="Helical" evidence="2">
    <location>
        <begin position="132"/>
        <end position="153"/>
    </location>
</feature>
<dbReference type="InterPro" id="IPR039295">
    <property type="entry name" value="MSB2"/>
</dbReference>
<keyword evidence="2" id="KW-1133">Transmembrane helix</keyword>
<dbReference type="PANTHER" id="PTHR35778:SF1">
    <property type="entry name" value="SIGNALING MUCIN HKR1-RELATED"/>
    <property type="match status" value="1"/>
</dbReference>
<dbReference type="Proteomes" id="UP001391051">
    <property type="component" value="Unassembled WGS sequence"/>
</dbReference>